<evidence type="ECO:0000256" key="1">
    <source>
        <dbReference type="SAM" id="MobiDB-lite"/>
    </source>
</evidence>
<reference evidence="2 3" key="1">
    <citation type="submission" date="2023-01" db="EMBL/GenBank/DDBJ databases">
        <title>Analysis of 21 Apiospora genomes using comparative genomics revels a genus with tremendous synthesis potential of carbohydrate active enzymes and secondary metabolites.</title>
        <authorList>
            <person name="Sorensen T."/>
        </authorList>
    </citation>
    <scope>NUCLEOTIDE SEQUENCE [LARGE SCALE GENOMIC DNA]</scope>
    <source>
        <strain evidence="2 3">CBS 20057</strain>
    </source>
</reference>
<dbReference type="EMBL" id="JAQQWI010000013">
    <property type="protein sequence ID" value="KAK8013359.1"/>
    <property type="molecule type" value="Genomic_DNA"/>
</dbReference>
<proteinExistence type="predicted"/>
<dbReference type="Proteomes" id="UP001396898">
    <property type="component" value="Unassembled WGS sequence"/>
</dbReference>
<comment type="caution">
    <text evidence="2">The sequence shown here is derived from an EMBL/GenBank/DDBJ whole genome shotgun (WGS) entry which is preliminary data.</text>
</comment>
<sequence length="110" mass="12289">MRSFLMHKMSEEQATQEPQERPRSFGIGGAGNIRGRAADIRGTGTRADATLSEIAPAPSPDKQEQPRRRSSVFSSSSYAEGERRQSKLVDNMKGIFRRSSTKETEQEDDK</sequence>
<name>A0ABR1RJA7_9PEZI</name>
<feature type="region of interest" description="Disordered" evidence="1">
    <location>
        <begin position="1"/>
        <end position="110"/>
    </location>
</feature>
<gene>
    <name evidence="2" type="ORF">PG991_008952</name>
</gene>
<organism evidence="2 3">
    <name type="scientific">Apiospora marii</name>
    <dbReference type="NCBI Taxonomy" id="335849"/>
    <lineage>
        <taxon>Eukaryota</taxon>
        <taxon>Fungi</taxon>
        <taxon>Dikarya</taxon>
        <taxon>Ascomycota</taxon>
        <taxon>Pezizomycotina</taxon>
        <taxon>Sordariomycetes</taxon>
        <taxon>Xylariomycetidae</taxon>
        <taxon>Amphisphaeriales</taxon>
        <taxon>Apiosporaceae</taxon>
        <taxon>Apiospora</taxon>
    </lineage>
</organism>
<evidence type="ECO:0000313" key="2">
    <source>
        <dbReference type="EMBL" id="KAK8013359.1"/>
    </source>
</evidence>
<evidence type="ECO:0000313" key="3">
    <source>
        <dbReference type="Proteomes" id="UP001396898"/>
    </source>
</evidence>
<keyword evidence="3" id="KW-1185">Reference proteome</keyword>
<protein>
    <submittedName>
        <fullName evidence="2">Uncharacterized protein</fullName>
    </submittedName>
</protein>
<accession>A0ABR1RJA7</accession>